<dbReference type="OrthoDB" id="9796586at2"/>
<evidence type="ECO:0000259" key="2">
    <source>
        <dbReference type="SMART" id="SM00062"/>
    </source>
</evidence>
<dbReference type="PANTHER" id="PTHR35936:SF35">
    <property type="entry name" value="L-CYSTINE-BINDING PROTEIN TCYJ"/>
    <property type="match status" value="1"/>
</dbReference>
<organism evidence="3 4">
    <name type="scientific">Roseibium suaedae</name>
    <dbReference type="NCBI Taxonomy" id="735517"/>
    <lineage>
        <taxon>Bacteria</taxon>
        <taxon>Pseudomonadati</taxon>
        <taxon>Pseudomonadota</taxon>
        <taxon>Alphaproteobacteria</taxon>
        <taxon>Hyphomicrobiales</taxon>
        <taxon>Stappiaceae</taxon>
        <taxon>Roseibium</taxon>
    </lineage>
</organism>
<keyword evidence="1" id="KW-0732">Signal</keyword>
<gene>
    <name evidence="3" type="ORF">SAMN05444272_0784</name>
</gene>
<dbReference type="SUPFAM" id="SSF53850">
    <property type="entry name" value="Periplasmic binding protein-like II"/>
    <property type="match status" value="1"/>
</dbReference>
<dbReference type="STRING" id="735517.SAMN05444272_0784"/>
<sequence length="255" mass="28559">MAQDAGPTVPNYWDPKTVLDRPAQIPDKIQFLASDDFPPFVFRDETGRLTGFNVDLARAICLELGSSCSLRIKEFDVLTEALEEGEGDAVIAGLTPTPELQNKLRFTQDYLKLPARFIIRKDATFNETSLAGRVLSVEAGSRHEAFVRTFWPEATLITEPDVEKAREDVAQGRADAHFGDGLSLSFWLNSEAAKDCCAFAGGPWMEPGYFDHGLSVALRNDDVERSDAIDYAIRMLAQKGTFRELYLRYFPLSFY</sequence>
<evidence type="ECO:0000313" key="3">
    <source>
        <dbReference type="EMBL" id="SHL52456.1"/>
    </source>
</evidence>
<evidence type="ECO:0000256" key="1">
    <source>
        <dbReference type="ARBA" id="ARBA00022729"/>
    </source>
</evidence>
<dbReference type="AlphaFoldDB" id="A0A1M7BC47"/>
<name>A0A1M7BC47_9HYPH</name>
<feature type="domain" description="Solute-binding protein family 3/N-terminal" evidence="2">
    <location>
        <begin position="28"/>
        <end position="251"/>
    </location>
</feature>
<protein>
    <submittedName>
        <fullName evidence="3">Amino acid ABC transporter substrate-binding protein, PAAT family</fullName>
    </submittedName>
</protein>
<dbReference type="Pfam" id="PF00497">
    <property type="entry name" value="SBP_bac_3"/>
    <property type="match status" value="1"/>
</dbReference>
<keyword evidence="4" id="KW-1185">Reference proteome</keyword>
<dbReference type="PANTHER" id="PTHR35936">
    <property type="entry name" value="MEMBRANE-BOUND LYTIC MUREIN TRANSGLYCOSYLASE F"/>
    <property type="match status" value="1"/>
</dbReference>
<dbReference type="InterPro" id="IPR001638">
    <property type="entry name" value="Solute-binding_3/MltF_N"/>
</dbReference>
<reference evidence="3 4" key="1">
    <citation type="submission" date="2016-11" db="EMBL/GenBank/DDBJ databases">
        <authorList>
            <person name="Jaros S."/>
            <person name="Januszkiewicz K."/>
            <person name="Wedrychowicz H."/>
        </authorList>
    </citation>
    <scope>NUCLEOTIDE SEQUENCE [LARGE SCALE GENOMIC DNA]</scope>
    <source>
        <strain evidence="3 4">DSM 22153</strain>
    </source>
</reference>
<dbReference type="SMART" id="SM00062">
    <property type="entry name" value="PBPb"/>
    <property type="match status" value="1"/>
</dbReference>
<dbReference type="Gene3D" id="3.40.190.10">
    <property type="entry name" value="Periplasmic binding protein-like II"/>
    <property type="match status" value="2"/>
</dbReference>
<dbReference type="RefSeq" id="WP_073009063.1">
    <property type="nucleotide sequence ID" value="NZ_FRBW01000001.1"/>
</dbReference>
<dbReference type="Proteomes" id="UP000186002">
    <property type="component" value="Unassembled WGS sequence"/>
</dbReference>
<accession>A0A1M7BC47</accession>
<dbReference type="EMBL" id="FRBW01000001">
    <property type="protein sequence ID" value="SHL52456.1"/>
    <property type="molecule type" value="Genomic_DNA"/>
</dbReference>
<evidence type="ECO:0000313" key="4">
    <source>
        <dbReference type="Proteomes" id="UP000186002"/>
    </source>
</evidence>
<proteinExistence type="predicted"/>